<protein>
    <submittedName>
        <fullName evidence="5">DUF2207 domain-containing protein</fullName>
    </submittedName>
</protein>
<dbReference type="InterPro" id="IPR048389">
    <property type="entry name" value="YciQ-like_C"/>
</dbReference>
<proteinExistence type="predicted"/>
<dbReference type="InterPro" id="IPR018702">
    <property type="entry name" value="DUF2207"/>
</dbReference>
<keyword evidence="6" id="KW-1185">Reference proteome</keyword>
<feature type="transmembrane region" description="Helical" evidence="2">
    <location>
        <begin position="457"/>
        <end position="478"/>
    </location>
</feature>
<keyword evidence="1" id="KW-0175">Coiled coil</keyword>
<dbReference type="Pfam" id="PF09972">
    <property type="entry name" value="DUF2207"/>
    <property type="match status" value="1"/>
</dbReference>
<evidence type="ECO:0000313" key="6">
    <source>
        <dbReference type="Proteomes" id="UP000627166"/>
    </source>
</evidence>
<accession>A0ABR8YNV3</accession>
<dbReference type="Proteomes" id="UP000627166">
    <property type="component" value="Unassembled WGS sequence"/>
</dbReference>
<keyword evidence="2" id="KW-0472">Membrane</keyword>
<feature type="transmembrane region" description="Helical" evidence="2">
    <location>
        <begin position="431"/>
        <end position="451"/>
    </location>
</feature>
<comment type="caution">
    <text evidence="5">The sequence shown here is derived from an EMBL/GenBank/DDBJ whole genome shotgun (WGS) entry which is preliminary data.</text>
</comment>
<reference evidence="5 6" key="1">
    <citation type="submission" date="2020-08" db="EMBL/GenBank/DDBJ databases">
        <title>A Genomic Blueprint of the Chicken Gut Microbiome.</title>
        <authorList>
            <person name="Gilroy R."/>
            <person name="Ravi A."/>
            <person name="Getino M."/>
            <person name="Pursley I."/>
            <person name="Horton D.L."/>
            <person name="Alikhan N.-F."/>
            <person name="Baker D."/>
            <person name="Gharbi K."/>
            <person name="Hall N."/>
            <person name="Watson M."/>
            <person name="Adriaenssens E.M."/>
            <person name="Foster-Nyarko E."/>
            <person name="Jarju S."/>
            <person name="Secka A."/>
            <person name="Antonio M."/>
            <person name="Oren A."/>
            <person name="Chaudhuri R."/>
            <person name="La Ragione R.M."/>
            <person name="Hildebrand F."/>
            <person name="Pallen M.J."/>
        </authorList>
    </citation>
    <scope>NUCLEOTIDE SEQUENCE [LARGE SCALE GENOMIC DNA]</scope>
    <source>
        <strain evidence="5 6">N37</strain>
    </source>
</reference>
<dbReference type="RefSeq" id="WP_191738881.1">
    <property type="nucleotide sequence ID" value="NZ_JACSQB010000021.1"/>
</dbReference>
<evidence type="ECO:0000256" key="1">
    <source>
        <dbReference type="SAM" id="Coils"/>
    </source>
</evidence>
<feature type="transmembrane region" description="Helical" evidence="2">
    <location>
        <begin position="12"/>
        <end position="30"/>
    </location>
</feature>
<feature type="domain" description="Predicted membrane protein YciQ-like C-terminal" evidence="4">
    <location>
        <begin position="300"/>
        <end position="525"/>
    </location>
</feature>
<feature type="coiled-coil region" evidence="1">
    <location>
        <begin position="239"/>
        <end position="266"/>
    </location>
</feature>
<dbReference type="Pfam" id="PF20990">
    <property type="entry name" value="DUF2207_C"/>
    <property type="match status" value="1"/>
</dbReference>
<evidence type="ECO:0000313" key="5">
    <source>
        <dbReference type="EMBL" id="MBD8045905.1"/>
    </source>
</evidence>
<evidence type="ECO:0000256" key="2">
    <source>
        <dbReference type="SAM" id="Phobius"/>
    </source>
</evidence>
<keyword evidence="2" id="KW-0812">Transmembrane</keyword>
<dbReference type="EMBL" id="JACSQB010000021">
    <property type="protein sequence ID" value="MBD8045905.1"/>
    <property type="molecule type" value="Genomic_DNA"/>
</dbReference>
<gene>
    <name evidence="5" type="ORF">H9637_02425</name>
</gene>
<feature type="transmembrane region" description="Helical" evidence="2">
    <location>
        <begin position="269"/>
        <end position="288"/>
    </location>
</feature>
<organism evidence="5 6">
    <name type="scientific">Clostridium faecium</name>
    <dbReference type="NCBI Taxonomy" id="2762223"/>
    <lineage>
        <taxon>Bacteria</taxon>
        <taxon>Bacillati</taxon>
        <taxon>Bacillota</taxon>
        <taxon>Clostridia</taxon>
        <taxon>Eubacteriales</taxon>
        <taxon>Clostridiaceae</taxon>
        <taxon>Clostridium</taxon>
    </lineage>
</organism>
<keyword evidence="2" id="KW-1133">Transmembrane helix</keyword>
<name>A0ABR8YNV3_9CLOT</name>
<evidence type="ECO:0000259" key="4">
    <source>
        <dbReference type="Pfam" id="PF20990"/>
    </source>
</evidence>
<feature type="domain" description="DUF2207" evidence="3">
    <location>
        <begin position="36"/>
        <end position="225"/>
    </location>
</feature>
<evidence type="ECO:0000259" key="3">
    <source>
        <dbReference type="Pfam" id="PF09972"/>
    </source>
</evidence>
<sequence length="596" mass="68399">MNCKKLNKNLFKVFGLLIILMISTSIIAYANEKEVKIRDLHSTVNILENGSLKVEEVLTMDFQGNFNGAFKDISAKGTNGIKDLKVFLVEDGKEKEFKYSEKAKDGDSFLYEIEEENKNLFRIKLYIPSKNVKRKIKLSYTLSDVTTLYNDVGELYYNFWDKGYTSEIDNFNGVIILPKKVSQSDINGFFDTGKGFPEVKVENDKIIFEAMNIKENMYLTGRVLFPKELLISSAKTVNKDGLAEIIEKEENKRVNYEKKLETNKKIKRFIDSLGYVFLIVGLLLIVFYKKITKRVIKNHMFNELPEECSPAVLARFYNRAVTTTEFITTLLDLSRRGFIAIEDNTFEKNEDYNIRILNKPYGNLLSHEQYLLDWLLDISDYNNEITLKEMEKMAKDKEKSINFSEGYEKWIKKVDDLAESKNYFDEKNRGYGALYIIFSIIAIIMSIISLVNGNIMAILPLIMTIVIFVLGIALIMRLSDYGYSEKIKWQKVKSNFENKNLNSMAMMYPLDEYLPYMITLNVSRKKLEDFRNFALTSPIYATNKWLIDYLNFDNFTTTNSFMYYGSYGAFSTTTSYNGGSSTGGGGGCSGGGAGGF</sequence>